<dbReference type="InterPro" id="IPR005149">
    <property type="entry name" value="Tscrpt_reg_PadR_N"/>
</dbReference>
<dbReference type="EMBL" id="LJNI01000019">
    <property type="protein sequence ID" value="KPJ73988.1"/>
    <property type="molecule type" value="Genomic_DNA"/>
</dbReference>
<gene>
    <name evidence="2" type="ORF">AMJ52_02280</name>
</gene>
<dbReference type="PANTHER" id="PTHR33169:SF14">
    <property type="entry name" value="TRANSCRIPTIONAL REGULATOR RV3488"/>
    <property type="match status" value="1"/>
</dbReference>
<accession>A0A0S7YH41</accession>
<evidence type="ECO:0000259" key="1">
    <source>
        <dbReference type="Pfam" id="PF03551"/>
    </source>
</evidence>
<dbReference type="InterPro" id="IPR036390">
    <property type="entry name" value="WH_DNA-bd_sf"/>
</dbReference>
<dbReference type="Proteomes" id="UP000051012">
    <property type="component" value="Unassembled WGS sequence"/>
</dbReference>
<comment type="caution">
    <text evidence="2">The sequence shown here is derived from an EMBL/GenBank/DDBJ whole genome shotgun (WGS) entry which is preliminary data.</text>
</comment>
<sequence>MSYSIIHEFLLGFIKIHILYHADKEPVFGQAFKQELKRHGYDISYGTLYPIFHTLERQGYLHSKKENIKGKIRKYYTITTKGKRVLQQSRIKAKELFDELFEK</sequence>
<dbReference type="SUPFAM" id="SSF46785">
    <property type="entry name" value="Winged helix' DNA-binding domain"/>
    <property type="match status" value="1"/>
</dbReference>
<evidence type="ECO:0000313" key="3">
    <source>
        <dbReference type="Proteomes" id="UP000051012"/>
    </source>
</evidence>
<dbReference type="Pfam" id="PF03551">
    <property type="entry name" value="PadR"/>
    <property type="match status" value="1"/>
</dbReference>
<evidence type="ECO:0000313" key="2">
    <source>
        <dbReference type="EMBL" id="KPJ73988.1"/>
    </source>
</evidence>
<dbReference type="InterPro" id="IPR052509">
    <property type="entry name" value="Metal_resp_DNA-bind_regulator"/>
</dbReference>
<proteinExistence type="predicted"/>
<dbReference type="InterPro" id="IPR036388">
    <property type="entry name" value="WH-like_DNA-bd_sf"/>
</dbReference>
<protein>
    <submittedName>
        <fullName evidence="2">PadR family transcriptional regulator</fullName>
    </submittedName>
</protein>
<organism evidence="2 3">
    <name type="scientific">candidate division TA06 bacterium DG_78</name>
    <dbReference type="NCBI Taxonomy" id="1703772"/>
    <lineage>
        <taxon>Bacteria</taxon>
        <taxon>Bacteria division TA06</taxon>
    </lineage>
</organism>
<feature type="domain" description="Transcription regulator PadR N-terminal" evidence="1">
    <location>
        <begin position="18"/>
        <end position="88"/>
    </location>
</feature>
<dbReference type="Gene3D" id="1.10.10.10">
    <property type="entry name" value="Winged helix-like DNA-binding domain superfamily/Winged helix DNA-binding domain"/>
    <property type="match status" value="1"/>
</dbReference>
<reference evidence="2 3" key="1">
    <citation type="journal article" date="2015" name="Microbiome">
        <title>Genomic resolution of linkages in carbon, nitrogen, and sulfur cycling among widespread estuary sediment bacteria.</title>
        <authorList>
            <person name="Baker B.J."/>
            <person name="Lazar C.S."/>
            <person name="Teske A.P."/>
            <person name="Dick G.J."/>
        </authorList>
    </citation>
    <scope>NUCLEOTIDE SEQUENCE [LARGE SCALE GENOMIC DNA]</scope>
    <source>
        <strain evidence="2">DG_78</strain>
    </source>
</reference>
<name>A0A0S7YH41_UNCT6</name>
<dbReference type="AlphaFoldDB" id="A0A0S7YH41"/>
<dbReference type="PANTHER" id="PTHR33169">
    <property type="entry name" value="PADR-FAMILY TRANSCRIPTIONAL REGULATOR"/>
    <property type="match status" value="1"/>
</dbReference>